<proteinExistence type="predicted"/>
<dbReference type="EMBL" id="QEWV01000003">
    <property type="protein sequence ID" value="PWD93027.1"/>
    <property type="molecule type" value="Genomic_DNA"/>
</dbReference>
<dbReference type="RefSeq" id="WP_109201351.1">
    <property type="nucleotide sequence ID" value="NZ_QEWS01000003.1"/>
</dbReference>
<keyword evidence="1" id="KW-0472">Membrane</keyword>
<evidence type="ECO:0000256" key="1">
    <source>
        <dbReference type="SAM" id="Phobius"/>
    </source>
</evidence>
<evidence type="ECO:0000313" key="2">
    <source>
        <dbReference type="EMBL" id="PWD93027.1"/>
    </source>
</evidence>
<organism evidence="2 3">
    <name type="scientific">Ignatzschineria cameli</name>
    <dbReference type="NCBI Taxonomy" id="2182793"/>
    <lineage>
        <taxon>Bacteria</taxon>
        <taxon>Pseudomonadati</taxon>
        <taxon>Pseudomonadota</taxon>
        <taxon>Gammaproteobacteria</taxon>
        <taxon>Cardiobacteriales</taxon>
        <taxon>Ignatzschineriaceae</taxon>
        <taxon>Ignatzschineria</taxon>
    </lineage>
</organism>
<evidence type="ECO:0008006" key="4">
    <source>
        <dbReference type="Google" id="ProtNLM"/>
    </source>
</evidence>
<sequence length="232" mass="27145">MKQCIDCGEKINKSARLCKYCKTYQDWRRFLSLSNTTIALLIAFLSVITLSTDSIYRAYKSITTDKEKAYFHLALDTVAPENAVITIKNLGESHIIVPDSFLCLVFLANDDYSNSPYIESDRLDTSKVRYPLKQELEQRFMVSYELQNKEVMILNPNEVQKLNYQKTNYLPDDILEERDLFSFLKDDDIVPTSCGIIVKDALSRDYFDFYQIKDIDIFLFQESLKDFKKKHQ</sequence>
<comment type="caution">
    <text evidence="2">The sequence shown here is derived from an EMBL/GenBank/DDBJ whole genome shotgun (WGS) entry which is preliminary data.</text>
</comment>
<feature type="transmembrane region" description="Helical" evidence="1">
    <location>
        <begin position="30"/>
        <end position="50"/>
    </location>
</feature>
<keyword evidence="3" id="KW-1185">Reference proteome</keyword>
<protein>
    <recommendedName>
        <fullName evidence="4">Zinc ribbon domain-containing protein</fullName>
    </recommendedName>
</protein>
<reference evidence="3" key="1">
    <citation type="submission" date="2018-05" db="EMBL/GenBank/DDBJ databases">
        <title>Ignatzschineria dubaiensis sp. nov., isolated from necrotic foot tissues of dromedaries (Camelus dromedarius) and associated maggots in Dubai, United Arab Emirates.</title>
        <authorList>
            <person name="Tsang C.C."/>
            <person name="Tang J.Y.M."/>
            <person name="Fong J.Y.H."/>
            <person name="Kinne J."/>
            <person name="Lee H.H."/>
            <person name="Joseph M."/>
            <person name="Jose S."/>
            <person name="Schuster R.K."/>
            <person name="Tang Y."/>
            <person name="Sivakumar S."/>
            <person name="Chen J.H.K."/>
            <person name="Teng J.L.L."/>
            <person name="Lau S.K.P."/>
            <person name="Wernery U."/>
            <person name="Woo P.C.Y."/>
        </authorList>
    </citation>
    <scope>NUCLEOTIDE SEQUENCE [LARGE SCALE GENOMIC DNA]</scope>
    <source>
        <strain evidence="3">UAE-HKU58</strain>
    </source>
</reference>
<gene>
    <name evidence="2" type="ORF">DC078_04205</name>
</gene>
<name>A0ABX5L2V1_9GAMM</name>
<keyword evidence="1" id="KW-1133">Transmembrane helix</keyword>
<accession>A0ABX5L2V1</accession>
<dbReference type="Proteomes" id="UP000245217">
    <property type="component" value="Unassembled WGS sequence"/>
</dbReference>
<keyword evidence="1" id="KW-0812">Transmembrane</keyword>
<evidence type="ECO:0000313" key="3">
    <source>
        <dbReference type="Proteomes" id="UP000245217"/>
    </source>
</evidence>